<protein>
    <recommendedName>
        <fullName evidence="4">Alanine racemase</fullName>
        <ecNumber evidence="4">5.1.1.1</ecNumber>
    </recommendedName>
</protein>
<feature type="binding site" evidence="4 6">
    <location>
        <position position="316"/>
    </location>
    <ligand>
        <name>substrate</name>
    </ligand>
</feature>
<feature type="domain" description="Alanine racemase C-terminal" evidence="7">
    <location>
        <begin position="247"/>
        <end position="375"/>
    </location>
</feature>
<dbReference type="InterPro" id="IPR001608">
    <property type="entry name" value="Ala_racemase_N"/>
</dbReference>
<feature type="modified residue" description="N6-(pyridoxal phosphate)lysine" evidence="4 5">
    <location>
        <position position="39"/>
    </location>
</feature>
<dbReference type="InterPro" id="IPR011079">
    <property type="entry name" value="Ala_racemase_C"/>
</dbReference>
<dbReference type="PROSITE" id="PS00395">
    <property type="entry name" value="ALANINE_RACEMASE"/>
    <property type="match status" value="1"/>
</dbReference>
<dbReference type="Pfam" id="PF00842">
    <property type="entry name" value="Ala_racemase_C"/>
    <property type="match status" value="1"/>
</dbReference>
<evidence type="ECO:0000313" key="9">
    <source>
        <dbReference type="Proteomes" id="UP000515823"/>
    </source>
</evidence>
<evidence type="ECO:0000256" key="2">
    <source>
        <dbReference type="ARBA" id="ARBA00022898"/>
    </source>
</evidence>
<dbReference type="FunFam" id="3.20.20.10:FF:000002">
    <property type="entry name" value="Alanine racemase"/>
    <property type="match status" value="1"/>
</dbReference>
<accession>A0A7G9G454</accession>
<dbReference type="KEGG" id="qdo:H9Q78_14350"/>
<dbReference type="GO" id="GO:0008784">
    <property type="term" value="F:alanine racemase activity"/>
    <property type="evidence" value="ECO:0007669"/>
    <property type="project" value="UniProtKB-UniRule"/>
</dbReference>
<dbReference type="SUPFAM" id="SSF50621">
    <property type="entry name" value="Alanine racemase C-terminal domain-like"/>
    <property type="match status" value="1"/>
</dbReference>
<sequence>MNKGLLRSAWAEIDKNRLIDNIQAVQNRVGDRKLIGVVKANAYGHGAVIVAKAYQECGVDMLAVATLEEANELRNAGFTCRIMMMGLIPLELVGKAVEIEVMPLISTMECAAEFSKQAQNQRKTIELVIAVDTGMGRIGFLPEKKSISVIAEIKKLPNIKMMGIMTHFSSADMEDLSYTYRQKEKFDNFYQRLLEAGIKIPMRTAANSPSILRLPSVFYEAVRPGTVIWGCYPACVKDHDTVKVRSVMSIKCRVIYLKTVAAGEAISYGRKYITRRDSVIATLPVGYADGYTRSLLGKARVLIHGEYAPVLGTICMDQIMADVTDIPGVRIGDEAVLLGRQGDKEIPIEELEQASGLCSGELFHGFTCRLPIVEV</sequence>
<evidence type="ECO:0000256" key="1">
    <source>
        <dbReference type="ARBA" id="ARBA00001933"/>
    </source>
</evidence>
<dbReference type="Pfam" id="PF01168">
    <property type="entry name" value="Ala_racemase_N"/>
    <property type="match status" value="1"/>
</dbReference>
<evidence type="ECO:0000256" key="3">
    <source>
        <dbReference type="ARBA" id="ARBA00023235"/>
    </source>
</evidence>
<comment type="similarity">
    <text evidence="4">Belongs to the alanine racemase family.</text>
</comment>
<dbReference type="EMBL" id="CP060634">
    <property type="protein sequence ID" value="QNM05586.1"/>
    <property type="molecule type" value="Genomic_DNA"/>
</dbReference>
<dbReference type="EC" id="5.1.1.1" evidence="4"/>
<dbReference type="RefSeq" id="WP_147595651.1">
    <property type="nucleotide sequence ID" value="NZ_CP060634.1"/>
</dbReference>
<dbReference type="AlphaFoldDB" id="A0A7G9G454"/>
<dbReference type="PANTHER" id="PTHR30511">
    <property type="entry name" value="ALANINE RACEMASE"/>
    <property type="match status" value="1"/>
</dbReference>
<dbReference type="PANTHER" id="PTHR30511:SF0">
    <property type="entry name" value="ALANINE RACEMASE, CATABOLIC-RELATED"/>
    <property type="match status" value="1"/>
</dbReference>
<comment type="pathway">
    <text evidence="4">Amino-acid biosynthesis; D-alanine biosynthesis; D-alanine from L-alanine: step 1/1.</text>
</comment>
<dbReference type="SMART" id="SM01005">
    <property type="entry name" value="Ala_racemase_C"/>
    <property type="match status" value="1"/>
</dbReference>
<comment type="function">
    <text evidence="4">Catalyzes the interconversion of L-alanine and D-alanine. May also act on other amino acids.</text>
</comment>
<dbReference type="InterPro" id="IPR009006">
    <property type="entry name" value="Ala_racemase/Decarboxylase_C"/>
</dbReference>
<dbReference type="Proteomes" id="UP000515823">
    <property type="component" value="Chromosome"/>
</dbReference>
<dbReference type="GO" id="GO:0009252">
    <property type="term" value="P:peptidoglycan biosynthetic process"/>
    <property type="evidence" value="ECO:0007669"/>
    <property type="project" value="TreeGrafter"/>
</dbReference>
<evidence type="ECO:0000313" key="8">
    <source>
        <dbReference type="EMBL" id="QNM05586.1"/>
    </source>
</evidence>
<reference evidence="8 9" key="1">
    <citation type="submission" date="2020-08" db="EMBL/GenBank/DDBJ databases">
        <authorList>
            <person name="Liu C."/>
            <person name="Sun Q."/>
        </authorList>
    </citation>
    <scope>NUCLEOTIDE SEQUENCE [LARGE SCALE GENOMIC DNA]</scope>
    <source>
        <strain evidence="8 9">NSJ-38</strain>
    </source>
</reference>
<organism evidence="8 9">
    <name type="scientific">Qiania dongpingensis</name>
    <dbReference type="NCBI Taxonomy" id="2763669"/>
    <lineage>
        <taxon>Bacteria</taxon>
        <taxon>Bacillati</taxon>
        <taxon>Bacillota</taxon>
        <taxon>Clostridia</taxon>
        <taxon>Lachnospirales</taxon>
        <taxon>Lachnospiraceae</taxon>
        <taxon>Qiania</taxon>
    </lineage>
</organism>
<dbReference type="GO" id="GO:0030170">
    <property type="term" value="F:pyridoxal phosphate binding"/>
    <property type="evidence" value="ECO:0007669"/>
    <property type="project" value="UniProtKB-UniRule"/>
</dbReference>
<evidence type="ECO:0000256" key="5">
    <source>
        <dbReference type="PIRSR" id="PIRSR600821-50"/>
    </source>
</evidence>
<dbReference type="NCBIfam" id="TIGR00492">
    <property type="entry name" value="alr"/>
    <property type="match status" value="1"/>
</dbReference>
<dbReference type="InterPro" id="IPR000821">
    <property type="entry name" value="Ala_racemase"/>
</dbReference>
<evidence type="ECO:0000256" key="4">
    <source>
        <dbReference type="HAMAP-Rule" id="MF_01201"/>
    </source>
</evidence>
<dbReference type="SUPFAM" id="SSF51419">
    <property type="entry name" value="PLP-binding barrel"/>
    <property type="match status" value="1"/>
</dbReference>
<feature type="binding site" evidence="4 6">
    <location>
        <position position="137"/>
    </location>
    <ligand>
        <name>substrate</name>
    </ligand>
</feature>
<dbReference type="Gene3D" id="2.40.37.10">
    <property type="entry name" value="Lyase, Ornithine Decarboxylase, Chain A, domain 1"/>
    <property type="match status" value="1"/>
</dbReference>
<feature type="active site" description="Proton acceptor; specific for D-alanine" evidence="4">
    <location>
        <position position="39"/>
    </location>
</feature>
<dbReference type="UniPathway" id="UPA00042">
    <property type="reaction ID" value="UER00497"/>
</dbReference>
<dbReference type="Gene3D" id="3.20.20.10">
    <property type="entry name" value="Alanine racemase"/>
    <property type="match status" value="1"/>
</dbReference>
<comment type="cofactor">
    <cofactor evidence="1 4 5">
        <name>pyridoxal 5'-phosphate</name>
        <dbReference type="ChEBI" id="CHEBI:597326"/>
    </cofactor>
</comment>
<dbReference type="CDD" id="cd00430">
    <property type="entry name" value="PLPDE_III_AR"/>
    <property type="match status" value="1"/>
</dbReference>
<keyword evidence="9" id="KW-1185">Reference proteome</keyword>
<dbReference type="GO" id="GO:0030632">
    <property type="term" value="P:D-alanine biosynthetic process"/>
    <property type="evidence" value="ECO:0007669"/>
    <property type="project" value="UniProtKB-UniRule"/>
</dbReference>
<gene>
    <name evidence="8" type="primary">alr</name>
    <name evidence="8" type="ORF">H9Q78_14350</name>
</gene>
<dbReference type="InterPro" id="IPR029066">
    <property type="entry name" value="PLP-binding_barrel"/>
</dbReference>
<dbReference type="InterPro" id="IPR020622">
    <property type="entry name" value="Ala_racemase_pyridoxalP-BS"/>
</dbReference>
<dbReference type="GO" id="GO:0005829">
    <property type="term" value="C:cytosol"/>
    <property type="evidence" value="ECO:0007669"/>
    <property type="project" value="TreeGrafter"/>
</dbReference>
<feature type="active site" description="Proton acceptor; specific for L-alanine" evidence="4">
    <location>
        <position position="268"/>
    </location>
</feature>
<proteinExistence type="inferred from homology"/>
<evidence type="ECO:0000259" key="7">
    <source>
        <dbReference type="SMART" id="SM01005"/>
    </source>
</evidence>
<evidence type="ECO:0000256" key="6">
    <source>
        <dbReference type="PIRSR" id="PIRSR600821-52"/>
    </source>
</evidence>
<comment type="catalytic activity">
    <reaction evidence="4">
        <text>L-alanine = D-alanine</text>
        <dbReference type="Rhea" id="RHEA:20249"/>
        <dbReference type="ChEBI" id="CHEBI:57416"/>
        <dbReference type="ChEBI" id="CHEBI:57972"/>
        <dbReference type="EC" id="5.1.1.1"/>
    </reaction>
</comment>
<keyword evidence="2 4" id="KW-0663">Pyridoxal phosphate</keyword>
<dbReference type="PRINTS" id="PR00992">
    <property type="entry name" value="ALARACEMASE"/>
</dbReference>
<dbReference type="HAMAP" id="MF_01201">
    <property type="entry name" value="Ala_racemase"/>
    <property type="match status" value="1"/>
</dbReference>
<keyword evidence="3 4" id="KW-0413">Isomerase</keyword>
<name>A0A7G9G454_9FIRM</name>